<gene>
    <name evidence="2" type="ORF">K432DRAFT_402850</name>
</gene>
<proteinExistence type="predicted"/>
<keyword evidence="3" id="KW-1185">Reference proteome</keyword>
<feature type="compositionally biased region" description="Polar residues" evidence="1">
    <location>
        <begin position="1"/>
        <end position="30"/>
    </location>
</feature>
<evidence type="ECO:0000313" key="2">
    <source>
        <dbReference type="EMBL" id="OCK82481.1"/>
    </source>
</evidence>
<organism evidence="2 3">
    <name type="scientific">Lepidopterella palustris CBS 459.81</name>
    <dbReference type="NCBI Taxonomy" id="1314670"/>
    <lineage>
        <taxon>Eukaryota</taxon>
        <taxon>Fungi</taxon>
        <taxon>Dikarya</taxon>
        <taxon>Ascomycota</taxon>
        <taxon>Pezizomycotina</taxon>
        <taxon>Dothideomycetes</taxon>
        <taxon>Pleosporomycetidae</taxon>
        <taxon>Mytilinidiales</taxon>
        <taxon>Argynnaceae</taxon>
        <taxon>Lepidopterella</taxon>
    </lineage>
</organism>
<reference evidence="2 3" key="1">
    <citation type="journal article" date="2016" name="Nat. Commun.">
        <title>Ectomycorrhizal ecology is imprinted in the genome of the dominant symbiotic fungus Cenococcum geophilum.</title>
        <authorList>
            <consortium name="DOE Joint Genome Institute"/>
            <person name="Peter M."/>
            <person name="Kohler A."/>
            <person name="Ohm R.A."/>
            <person name="Kuo A."/>
            <person name="Krutzmann J."/>
            <person name="Morin E."/>
            <person name="Arend M."/>
            <person name="Barry K.W."/>
            <person name="Binder M."/>
            <person name="Choi C."/>
            <person name="Clum A."/>
            <person name="Copeland A."/>
            <person name="Grisel N."/>
            <person name="Haridas S."/>
            <person name="Kipfer T."/>
            <person name="LaButti K."/>
            <person name="Lindquist E."/>
            <person name="Lipzen A."/>
            <person name="Maire R."/>
            <person name="Meier B."/>
            <person name="Mihaltcheva S."/>
            <person name="Molinier V."/>
            <person name="Murat C."/>
            <person name="Poggeler S."/>
            <person name="Quandt C.A."/>
            <person name="Sperisen C."/>
            <person name="Tritt A."/>
            <person name="Tisserant E."/>
            <person name="Crous P.W."/>
            <person name="Henrissat B."/>
            <person name="Nehls U."/>
            <person name="Egli S."/>
            <person name="Spatafora J.W."/>
            <person name="Grigoriev I.V."/>
            <person name="Martin F.M."/>
        </authorList>
    </citation>
    <scope>NUCLEOTIDE SEQUENCE [LARGE SCALE GENOMIC DNA]</scope>
    <source>
        <strain evidence="2 3">CBS 459.81</strain>
    </source>
</reference>
<sequence>MSQMNPPGDTTSPIPYDSSSTYFSPRTSPALQPRKRAASADMDYADIVFVPDFSPPFPTEPSQEENNTSESHPSGTAIATAIESRPEPNAWHQAQSAPEDEALYERMRSKRLHAAKCQRLKVKLLQTAVCGDDDVESNRDESRGDNIANVLLSSWTNMPASLADIKVY</sequence>
<dbReference type="Proteomes" id="UP000250266">
    <property type="component" value="Unassembled WGS sequence"/>
</dbReference>
<dbReference type="AlphaFoldDB" id="A0A8E2EET3"/>
<evidence type="ECO:0000256" key="1">
    <source>
        <dbReference type="SAM" id="MobiDB-lite"/>
    </source>
</evidence>
<dbReference type="EMBL" id="KV744886">
    <property type="protein sequence ID" value="OCK82481.1"/>
    <property type="molecule type" value="Genomic_DNA"/>
</dbReference>
<evidence type="ECO:0000313" key="3">
    <source>
        <dbReference type="Proteomes" id="UP000250266"/>
    </source>
</evidence>
<feature type="compositionally biased region" description="Polar residues" evidence="1">
    <location>
        <begin position="60"/>
        <end position="74"/>
    </location>
</feature>
<accession>A0A8E2EET3</accession>
<name>A0A8E2EET3_9PEZI</name>
<feature type="region of interest" description="Disordered" evidence="1">
    <location>
        <begin position="1"/>
        <end position="99"/>
    </location>
</feature>
<protein>
    <submittedName>
        <fullName evidence="2">Uncharacterized protein</fullName>
    </submittedName>
</protein>